<sequence>MNIPVNISLFILAFLVESVLGGFHRCKPDPYFHLCRRFLDPRLIPRYFFFPEDVPKPGASTMAEYYKKKMERIQRKMNQKTPPGDISPSKYSEGTPSKHAEETSDSYQGRVKGISLPKKKNKVSEAKQTVGSKYAPPPVGLQLSEFVQ</sequence>
<keyword evidence="4" id="KW-1185">Reference proteome</keyword>
<evidence type="ECO:0000256" key="2">
    <source>
        <dbReference type="SAM" id="SignalP"/>
    </source>
</evidence>
<dbReference type="AlphaFoldDB" id="A0A016RV66"/>
<feature type="chain" id="PRO_5001488631" evidence="2">
    <location>
        <begin position="22"/>
        <end position="148"/>
    </location>
</feature>
<evidence type="ECO:0000256" key="1">
    <source>
        <dbReference type="SAM" id="MobiDB-lite"/>
    </source>
</evidence>
<protein>
    <submittedName>
        <fullName evidence="3">Uncharacterized protein</fullName>
    </submittedName>
</protein>
<keyword evidence="2" id="KW-0732">Signal</keyword>
<feature type="signal peptide" evidence="2">
    <location>
        <begin position="1"/>
        <end position="21"/>
    </location>
</feature>
<evidence type="ECO:0000313" key="3">
    <source>
        <dbReference type="EMBL" id="EYB82191.1"/>
    </source>
</evidence>
<gene>
    <name evidence="3" type="primary">Acey_s0365.g3599</name>
    <name evidence="3" type="ORF">Y032_0365g3599</name>
</gene>
<dbReference type="EMBL" id="JARK01001701">
    <property type="protein sequence ID" value="EYB82191.1"/>
    <property type="molecule type" value="Genomic_DNA"/>
</dbReference>
<dbReference type="Proteomes" id="UP000024635">
    <property type="component" value="Unassembled WGS sequence"/>
</dbReference>
<name>A0A016RV66_9BILA</name>
<reference evidence="4" key="1">
    <citation type="journal article" date="2015" name="Nat. Genet.">
        <title>The genome and transcriptome of the zoonotic hookworm Ancylostoma ceylanicum identify infection-specific gene families.</title>
        <authorList>
            <person name="Schwarz E.M."/>
            <person name="Hu Y."/>
            <person name="Antoshechkin I."/>
            <person name="Miller M.M."/>
            <person name="Sternberg P.W."/>
            <person name="Aroian R.V."/>
        </authorList>
    </citation>
    <scope>NUCLEOTIDE SEQUENCE</scope>
    <source>
        <strain evidence="4">HY135</strain>
    </source>
</reference>
<dbReference type="OrthoDB" id="10321994at2759"/>
<feature type="region of interest" description="Disordered" evidence="1">
    <location>
        <begin position="72"/>
        <end position="148"/>
    </location>
</feature>
<comment type="caution">
    <text evidence="3">The sequence shown here is derived from an EMBL/GenBank/DDBJ whole genome shotgun (WGS) entry which is preliminary data.</text>
</comment>
<organism evidence="3 4">
    <name type="scientific">Ancylostoma ceylanicum</name>
    <dbReference type="NCBI Taxonomy" id="53326"/>
    <lineage>
        <taxon>Eukaryota</taxon>
        <taxon>Metazoa</taxon>
        <taxon>Ecdysozoa</taxon>
        <taxon>Nematoda</taxon>
        <taxon>Chromadorea</taxon>
        <taxon>Rhabditida</taxon>
        <taxon>Rhabditina</taxon>
        <taxon>Rhabditomorpha</taxon>
        <taxon>Strongyloidea</taxon>
        <taxon>Ancylostomatidae</taxon>
        <taxon>Ancylostomatinae</taxon>
        <taxon>Ancylostoma</taxon>
    </lineage>
</organism>
<evidence type="ECO:0000313" key="4">
    <source>
        <dbReference type="Proteomes" id="UP000024635"/>
    </source>
</evidence>
<proteinExistence type="predicted"/>
<accession>A0A016RV66</accession>